<dbReference type="Proteomes" id="UP001346869">
    <property type="component" value="Unassembled WGS sequence"/>
</dbReference>
<gene>
    <name evidence="2" type="ORF">PBY51_021739</name>
</gene>
<name>A0AAN8AHN4_ELEMC</name>
<organism evidence="2 3">
    <name type="scientific">Eleginops maclovinus</name>
    <name type="common">Patagonian blennie</name>
    <name type="synonym">Eleginus maclovinus</name>
    <dbReference type="NCBI Taxonomy" id="56733"/>
    <lineage>
        <taxon>Eukaryota</taxon>
        <taxon>Metazoa</taxon>
        <taxon>Chordata</taxon>
        <taxon>Craniata</taxon>
        <taxon>Vertebrata</taxon>
        <taxon>Euteleostomi</taxon>
        <taxon>Actinopterygii</taxon>
        <taxon>Neopterygii</taxon>
        <taxon>Teleostei</taxon>
        <taxon>Neoteleostei</taxon>
        <taxon>Acanthomorphata</taxon>
        <taxon>Eupercaria</taxon>
        <taxon>Perciformes</taxon>
        <taxon>Notothenioidei</taxon>
        <taxon>Eleginopidae</taxon>
        <taxon>Eleginops</taxon>
    </lineage>
</organism>
<reference evidence="2 3" key="1">
    <citation type="journal article" date="2023" name="Genes (Basel)">
        <title>Chromosome-Level Genome Assembly and Circadian Gene Repertoire of the Patagonia Blennie Eleginops maclovinus-The Closest Ancestral Proxy of Antarctic Cryonotothenioids.</title>
        <authorList>
            <person name="Cheng C.C."/>
            <person name="Rivera-Colon A.G."/>
            <person name="Minhas B.F."/>
            <person name="Wilson L."/>
            <person name="Rayamajhi N."/>
            <person name="Vargas-Chacoff L."/>
            <person name="Catchen J.M."/>
        </authorList>
    </citation>
    <scope>NUCLEOTIDE SEQUENCE [LARGE SCALE GENOMIC DNA]</scope>
    <source>
        <strain evidence="2">JMC-PN-2008</strain>
    </source>
</reference>
<evidence type="ECO:0000256" key="1">
    <source>
        <dbReference type="SAM" id="MobiDB-lite"/>
    </source>
</evidence>
<proteinExistence type="predicted"/>
<keyword evidence="3" id="KW-1185">Reference proteome</keyword>
<feature type="region of interest" description="Disordered" evidence="1">
    <location>
        <begin position="56"/>
        <end position="102"/>
    </location>
</feature>
<reference evidence="2 3" key="2">
    <citation type="journal article" date="2023" name="Mol. Biol. Evol.">
        <title>Genomics of Secondarily Temperate Adaptation in the Only Non-Antarctic Icefish.</title>
        <authorList>
            <person name="Rivera-Colon A.G."/>
            <person name="Rayamajhi N."/>
            <person name="Minhas B.F."/>
            <person name="Madrigal G."/>
            <person name="Bilyk K.T."/>
            <person name="Yoon V."/>
            <person name="Hune M."/>
            <person name="Gregory S."/>
            <person name="Cheng C.H.C."/>
            <person name="Catchen J.M."/>
        </authorList>
    </citation>
    <scope>NUCLEOTIDE SEQUENCE [LARGE SCALE GENOMIC DNA]</scope>
    <source>
        <strain evidence="2">JMC-PN-2008</strain>
    </source>
</reference>
<evidence type="ECO:0000313" key="3">
    <source>
        <dbReference type="Proteomes" id="UP001346869"/>
    </source>
</evidence>
<dbReference type="EMBL" id="JAUZQC010000014">
    <property type="protein sequence ID" value="KAK5860248.1"/>
    <property type="molecule type" value="Genomic_DNA"/>
</dbReference>
<dbReference type="PROSITE" id="PS51257">
    <property type="entry name" value="PROKAR_LIPOPROTEIN"/>
    <property type="match status" value="1"/>
</dbReference>
<accession>A0AAN8AHN4</accession>
<comment type="caution">
    <text evidence="2">The sequence shown here is derived from an EMBL/GenBank/DDBJ whole genome shotgun (WGS) entry which is preliminary data.</text>
</comment>
<evidence type="ECO:0000313" key="2">
    <source>
        <dbReference type="EMBL" id="KAK5860248.1"/>
    </source>
</evidence>
<dbReference type="AlphaFoldDB" id="A0AAN8AHN4"/>
<sequence length="102" mass="10884">MGHSKVIPQSNCLLSTLASCPPPLLPPSPPIRPGTSASNWKDLWILAGLATGEGPRHHPLSAAPNQFSPIPNGGIWRARPCRERKKASGNMSGKIEGREDSE</sequence>
<protein>
    <submittedName>
        <fullName evidence="2">Uncharacterized protein</fullName>
    </submittedName>
</protein>